<dbReference type="PANTHER" id="PTHR35046">
    <property type="entry name" value="ZINC KNUCKLE (CCHC-TYPE) FAMILY PROTEIN"/>
    <property type="match status" value="1"/>
</dbReference>
<reference evidence="2" key="1">
    <citation type="submission" date="2018-05" db="EMBL/GenBank/DDBJ databases">
        <title>Draft genome of Mucuna pruriens seed.</title>
        <authorList>
            <person name="Nnadi N.E."/>
            <person name="Vos R."/>
            <person name="Hasami M.H."/>
            <person name="Devisetty U.K."/>
            <person name="Aguiy J.C."/>
        </authorList>
    </citation>
    <scope>NUCLEOTIDE SEQUENCE [LARGE SCALE GENOMIC DNA]</scope>
    <source>
        <strain evidence="2">JCA_2017</strain>
    </source>
</reference>
<keyword evidence="3" id="KW-1185">Reference proteome</keyword>
<protein>
    <recommendedName>
        <fullName evidence="4">Reverse transcriptase domain-containing protein</fullName>
    </recommendedName>
</protein>
<name>A0A371EAI7_MUCPR</name>
<sequence length="105" mass="12120">MRENKEKKGKHKIDYNEEKKEVSHGLPPLRGIEHQIDLIPPIPSTPAYRTKPEETKKIQKQVDELLQKGFVRESPSPCSVPVVLVPKKDGTWHMCVDSWVVNKIR</sequence>
<dbReference type="EMBL" id="QJKJ01015117">
    <property type="protein sequence ID" value="RDX63037.1"/>
    <property type="molecule type" value="Genomic_DNA"/>
</dbReference>
<proteinExistence type="predicted"/>
<feature type="non-terminal residue" evidence="2">
    <location>
        <position position="105"/>
    </location>
</feature>
<feature type="compositionally biased region" description="Basic and acidic residues" evidence="1">
    <location>
        <begin position="1"/>
        <end position="23"/>
    </location>
</feature>
<dbReference type="PANTHER" id="PTHR35046:SF9">
    <property type="entry name" value="RNA-DIRECTED DNA POLYMERASE"/>
    <property type="match status" value="1"/>
</dbReference>
<evidence type="ECO:0000313" key="3">
    <source>
        <dbReference type="Proteomes" id="UP000257109"/>
    </source>
</evidence>
<feature type="region of interest" description="Disordered" evidence="1">
    <location>
        <begin position="1"/>
        <end position="26"/>
    </location>
</feature>
<dbReference type="OrthoDB" id="1436110at2759"/>
<evidence type="ECO:0000313" key="2">
    <source>
        <dbReference type="EMBL" id="RDX63037.1"/>
    </source>
</evidence>
<evidence type="ECO:0000256" key="1">
    <source>
        <dbReference type="SAM" id="MobiDB-lite"/>
    </source>
</evidence>
<dbReference type="InterPro" id="IPR043502">
    <property type="entry name" value="DNA/RNA_pol_sf"/>
</dbReference>
<dbReference type="Proteomes" id="UP000257109">
    <property type="component" value="Unassembled WGS sequence"/>
</dbReference>
<gene>
    <name evidence="2" type="ORF">CR513_58573</name>
</gene>
<dbReference type="Gene3D" id="3.10.10.10">
    <property type="entry name" value="HIV Type 1 Reverse Transcriptase, subunit A, domain 1"/>
    <property type="match status" value="1"/>
</dbReference>
<feature type="non-terminal residue" evidence="2">
    <location>
        <position position="1"/>
    </location>
</feature>
<comment type="caution">
    <text evidence="2">The sequence shown here is derived from an EMBL/GenBank/DDBJ whole genome shotgun (WGS) entry which is preliminary data.</text>
</comment>
<dbReference type="AlphaFoldDB" id="A0A371EAI7"/>
<dbReference type="SUPFAM" id="SSF56672">
    <property type="entry name" value="DNA/RNA polymerases"/>
    <property type="match status" value="1"/>
</dbReference>
<evidence type="ECO:0008006" key="4">
    <source>
        <dbReference type="Google" id="ProtNLM"/>
    </source>
</evidence>
<accession>A0A371EAI7</accession>
<organism evidence="2 3">
    <name type="scientific">Mucuna pruriens</name>
    <name type="common">Velvet bean</name>
    <name type="synonym">Dolichos pruriens</name>
    <dbReference type="NCBI Taxonomy" id="157652"/>
    <lineage>
        <taxon>Eukaryota</taxon>
        <taxon>Viridiplantae</taxon>
        <taxon>Streptophyta</taxon>
        <taxon>Embryophyta</taxon>
        <taxon>Tracheophyta</taxon>
        <taxon>Spermatophyta</taxon>
        <taxon>Magnoliopsida</taxon>
        <taxon>eudicotyledons</taxon>
        <taxon>Gunneridae</taxon>
        <taxon>Pentapetalae</taxon>
        <taxon>rosids</taxon>
        <taxon>fabids</taxon>
        <taxon>Fabales</taxon>
        <taxon>Fabaceae</taxon>
        <taxon>Papilionoideae</taxon>
        <taxon>50 kb inversion clade</taxon>
        <taxon>NPAAA clade</taxon>
        <taxon>indigoferoid/millettioid clade</taxon>
        <taxon>Phaseoleae</taxon>
        <taxon>Mucuna</taxon>
    </lineage>
</organism>